<keyword evidence="2" id="KW-1185">Reference proteome</keyword>
<dbReference type="EMBL" id="JACOPG010000001">
    <property type="protein sequence ID" value="MBC5685664.1"/>
    <property type="molecule type" value="Genomic_DNA"/>
</dbReference>
<keyword evidence="1" id="KW-0808">Transferase</keyword>
<name>A0ABR7GDZ0_9FIRM</name>
<keyword evidence="1" id="KW-0282">Flagellum</keyword>
<evidence type="ECO:0000313" key="2">
    <source>
        <dbReference type="Proteomes" id="UP000643810"/>
    </source>
</evidence>
<dbReference type="NCBIfam" id="NF038110">
    <property type="entry name" value="Lys_methyl_FliB"/>
    <property type="match status" value="1"/>
</dbReference>
<reference evidence="1 2" key="1">
    <citation type="submission" date="2020-08" db="EMBL/GenBank/DDBJ databases">
        <title>Genome public.</title>
        <authorList>
            <person name="Liu C."/>
            <person name="Sun Q."/>
        </authorList>
    </citation>
    <scope>NUCLEOTIDE SEQUENCE [LARGE SCALE GENOMIC DNA]</scope>
    <source>
        <strain evidence="1 2">NSJ-9</strain>
    </source>
</reference>
<keyword evidence="1" id="KW-0489">Methyltransferase</keyword>
<keyword evidence="1" id="KW-0966">Cell projection</keyword>
<sequence length="390" mass="46193">MKYFGISFLDKFHCSKGVCPKTCCKGWQILVDAKTMEKIEQEPADRRKTLLRNIKGQKTDSPQIRKRLGSCPYHTGEGLCGLQQEGRTDLMPRVCREYPRRTISYEAFAEIALELACPEVARLFLEEKEPLSMLPWQKEEREILWKIGNEDLPFLEFLQELRQTMVDEAQTQERFDVALLYRQYRCFDAMHEHLMRDKRAEANAVLDAYRNRCQESRRVGEQEDLDAGAPRQMLFFPMDLVDKVIAHQLDLPNLAVNNAYLKKCIRLYYRLCNGKTAEEAGAFFEKVWQEMEEEMPGTYDKYRKYYIYYLYEMLLCVYEDYHLLKTILLGNMYLELYMVMDAIAWLDCKKHKVTYDLELQVRTLSSLERRMRHNTGVTDGILSRVRKDFL</sequence>
<evidence type="ECO:0000313" key="1">
    <source>
        <dbReference type="EMBL" id="MBC5685664.1"/>
    </source>
</evidence>
<comment type="caution">
    <text evidence="1">The sequence shown here is derived from an EMBL/GenBank/DDBJ whole genome shotgun (WGS) entry which is preliminary data.</text>
</comment>
<protein>
    <submittedName>
        <fullName evidence="1">Flagellin lysine-N-methylase</fullName>
        <ecNumber evidence="1">2.1.1.-</ecNumber>
    </submittedName>
</protein>
<dbReference type="RefSeq" id="WP_186853888.1">
    <property type="nucleotide sequence ID" value="NZ_JACOPG010000001.1"/>
</dbReference>
<proteinExistence type="predicted"/>
<keyword evidence="1" id="KW-0969">Cilium</keyword>
<organism evidence="1 2">
    <name type="scientific">Roseburia lenta</name>
    <dbReference type="NCBI Taxonomy" id="2763061"/>
    <lineage>
        <taxon>Bacteria</taxon>
        <taxon>Bacillati</taxon>
        <taxon>Bacillota</taxon>
        <taxon>Clostridia</taxon>
        <taxon>Lachnospirales</taxon>
        <taxon>Lachnospiraceae</taxon>
        <taxon>Roseburia</taxon>
    </lineage>
</organism>
<gene>
    <name evidence="1" type="primary">fliB</name>
    <name evidence="1" type="ORF">H8R94_03375</name>
</gene>
<accession>A0ABR7GDZ0</accession>
<dbReference type="GO" id="GO:0032259">
    <property type="term" value="P:methylation"/>
    <property type="evidence" value="ECO:0007669"/>
    <property type="project" value="UniProtKB-KW"/>
</dbReference>
<dbReference type="EC" id="2.1.1.-" evidence="1"/>
<dbReference type="Proteomes" id="UP000643810">
    <property type="component" value="Unassembled WGS sequence"/>
</dbReference>
<dbReference type="GO" id="GO:0008168">
    <property type="term" value="F:methyltransferase activity"/>
    <property type="evidence" value="ECO:0007669"/>
    <property type="project" value="UniProtKB-KW"/>
</dbReference>